<dbReference type="AlphaFoldDB" id="A0A941BHC0"/>
<evidence type="ECO:0000313" key="2">
    <source>
        <dbReference type="EMBL" id="MBQ0957492.1"/>
    </source>
</evidence>
<accession>A0A941BHC0</accession>
<dbReference type="EMBL" id="JAGQDE010000001">
    <property type="protein sequence ID" value="MBQ0957492.1"/>
    <property type="molecule type" value="Genomic_DNA"/>
</dbReference>
<proteinExistence type="predicted"/>
<keyword evidence="3" id="KW-1185">Reference proteome</keyword>
<protein>
    <submittedName>
        <fullName evidence="2">Uncharacterized protein</fullName>
    </submittedName>
</protein>
<organism evidence="2 3">
    <name type="scientific">Ideonella aquatica</name>
    <dbReference type="NCBI Taxonomy" id="2824119"/>
    <lineage>
        <taxon>Bacteria</taxon>
        <taxon>Pseudomonadati</taxon>
        <taxon>Pseudomonadota</taxon>
        <taxon>Betaproteobacteria</taxon>
        <taxon>Burkholderiales</taxon>
        <taxon>Sphaerotilaceae</taxon>
        <taxon>Ideonella</taxon>
    </lineage>
</organism>
<evidence type="ECO:0000256" key="1">
    <source>
        <dbReference type="SAM" id="MobiDB-lite"/>
    </source>
</evidence>
<dbReference type="Proteomes" id="UP000678374">
    <property type="component" value="Unassembled WGS sequence"/>
</dbReference>
<evidence type="ECO:0000313" key="3">
    <source>
        <dbReference type="Proteomes" id="UP000678374"/>
    </source>
</evidence>
<sequence length="483" mass="52972">MTHALQIDLLNLRWRGDRDEASRRLSDWRAQWAALDGEALARRWVDDEAWLLIRRLPISLRWRGDPSDHEAGAAFEQALEQAIAQAVARGDADVLRFAQRRAALADLLMRAAQRDPSRHWAWQRMGWLPREDLDPDEVLQRGLAALAAEPALAWPVLRRLLAGEARCASFSALLRVLSPQDWQRWLVLAPPSAPWASLVSEAVPAAVSAAERSLTPVAETAAARELRQWAAHRPLLRERHAALLGALLAALRHEGRARTPAQARADWQAALIDLMPAAPGREPHPAPLAMPEVDRPATRSAARRPDTSTSPPAEPSDAPPRLTAPGPELPEPAQRLATAHGGLLFWLSRAVAAGLTRLPAEAPLPSYLLALGRALGVPDKDPVQAAFCGGLRPDDEPDDVLHALANEQAVAWEAWLAQAAPDLPAPRVAAVCRRAGWLLIEPGWIELHLPLDSVDLRVRRLGLDLDPGWITPLACVLRIRYDA</sequence>
<dbReference type="RefSeq" id="WP_210799789.1">
    <property type="nucleotide sequence ID" value="NZ_JAGQDE010000001.1"/>
</dbReference>
<reference evidence="2" key="1">
    <citation type="submission" date="2021-04" db="EMBL/GenBank/DDBJ databases">
        <title>The genome sequence of Ideonella sp. 4Y11.</title>
        <authorList>
            <person name="Liu Y."/>
        </authorList>
    </citation>
    <scope>NUCLEOTIDE SEQUENCE</scope>
    <source>
        <strain evidence="2">4Y11</strain>
    </source>
</reference>
<comment type="caution">
    <text evidence="2">The sequence shown here is derived from an EMBL/GenBank/DDBJ whole genome shotgun (WGS) entry which is preliminary data.</text>
</comment>
<feature type="region of interest" description="Disordered" evidence="1">
    <location>
        <begin position="277"/>
        <end position="333"/>
    </location>
</feature>
<name>A0A941BHC0_9BURK</name>
<gene>
    <name evidence="2" type="ORF">KAK06_00845</name>
</gene>